<dbReference type="CDD" id="cd03429">
    <property type="entry name" value="NUDIX_NADH_pyrophosphatase_Nudt13"/>
    <property type="match status" value="1"/>
</dbReference>
<proteinExistence type="inferred from homology"/>
<dbReference type="InterPro" id="IPR020084">
    <property type="entry name" value="NUDIX_hydrolase_CS"/>
</dbReference>
<dbReference type="PROSITE" id="PS51462">
    <property type="entry name" value="NUDIX"/>
    <property type="match status" value="1"/>
</dbReference>
<dbReference type="EC" id="3.6.1.22" evidence="4"/>
<comment type="similarity">
    <text evidence="3">Belongs to the Nudix hydrolase family. NudC subfamily.</text>
</comment>
<evidence type="ECO:0000313" key="13">
    <source>
        <dbReference type="Proteomes" id="UP001500121"/>
    </source>
</evidence>
<dbReference type="InterPro" id="IPR049734">
    <property type="entry name" value="NudC-like_C"/>
</dbReference>
<dbReference type="NCBIfam" id="NF001299">
    <property type="entry name" value="PRK00241.1"/>
    <property type="match status" value="1"/>
</dbReference>
<protein>
    <recommendedName>
        <fullName evidence="4">NAD(+) diphosphatase</fullName>
        <ecNumber evidence="4">3.6.1.22</ecNumber>
    </recommendedName>
</protein>
<evidence type="ECO:0000256" key="2">
    <source>
        <dbReference type="ARBA" id="ARBA00001947"/>
    </source>
</evidence>
<dbReference type="PROSITE" id="PS00893">
    <property type="entry name" value="NUDIX_BOX"/>
    <property type="match status" value="1"/>
</dbReference>
<dbReference type="EMBL" id="BAABLP010000001">
    <property type="protein sequence ID" value="GAA4736992.1"/>
    <property type="molecule type" value="Genomic_DNA"/>
</dbReference>
<accession>A0ABP8YUQ8</accession>
<reference evidence="13" key="1">
    <citation type="journal article" date="2019" name="Int. J. Syst. Evol. Microbiol.">
        <title>The Global Catalogue of Microorganisms (GCM) 10K type strain sequencing project: providing services to taxonomists for standard genome sequencing and annotation.</title>
        <authorList>
            <consortium name="The Broad Institute Genomics Platform"/>
            <consortium name="The Broad Institute Genome Sequencing Center for Infectious Disease"/>
            <person name="Wu L."/>
            <person name="Ma J."/>
        </authorList>
    </citation>
    <scope>NUCLEOTIDE SEQUENCE [LARGE SCALE GENOMIC DNA]</scope>
    <source>
        <strain evidence="13">JCM 19015</strain>
    </source>
</reference>
<feature type="region of interest" description="Disordered" evidence="10">
    <location>
        <begin position="1"/>
        <end position="23"/>
    </location>
</feature>
<evidence type="ECO:0000256" key="10">
    <source>
        <dbReference type="SAM" id="MobiDB-lite"/>
    </source>
</evidence>
<dbReference type="InterPro" id="IPR015797">
    <property type="entry name" value="NUDIX_hydrolase-like_dom_sf"/>
</dbReference>
<evidence type="ECO:0000313" key="12">
    <source>
        <dbReference type="EMBL" id="GAA4736992.1"/>
    </source>
</evidence>
<comment type="caution">
    <text evidence="12">The sequence shown here is derived from an EMBL/GenBank/DDBJ whole genome shotgun (WGS) entry which is preliminary data.</text>
</comment>
<keyword evidence="7" id="KW-0460">Magnesium</keyword>
<dbReference type="Gene3D" id="3.90.79.10">
    <property type="entry name" value="Nucleoside Triphosphate Pyrophosphohydrolase"/>
    <property type="match status" value="1"/>
</dbReference>
<evidence type="ECO:0000256" key="7">
    <source>
        <dbReference type="ARBA" id="ARBA00022842"/>
    </source>
</evidence>
<evidence type="ECO:0000256" key="5">
    <source>
        <dbReference type="ARBA" id="ARBA00022723"/>
    </source>
</evidence>
<evidence type="ECO:0000256" key="3">
    <source>
        <dbReference type="ARBA" id="ARBA00009595"/>
    </source>
</evidence>
<keyword evidence="8" id="KW-0520">NAD</keyword>
<keyword evidence="13" id="KW-1185">Reference proteome</keyword>
<evidence type="ECO:0000256" key="1">
    <source>
        <dbReference type="ARBA" id="ARBA00001946"/>
    </source>
</evidence>
<feature type="domain" description="Nudix hydrolase" evidence="11">
    <location>
        <begin position="169"/>
        <end position="301"/>
    </location>
</feature>
<keyword evidence="6" id="KW-0378">Hydrolase</keyword>
<dbReference type="PANTHER" id="PTHR42904">
    <property type="entry name" value="NUDIX HYDROLASE, NUDC SUBFAMILY"/>
    <property type="match status" value="1"/>
</dbReference>
<gene>
    <name evidence="12" type="primary">nudC</name>
    <name evidence="12" type="ORF">GCM10025783_04080</name>
</gene>
<sequence>MPEGFSDSLPLSRSTLDRDAVSRDKPGMLEDAWADPASRVAVLSAGRALLTADGSGLALVQPGTLPQPGLLLYLGRTTEAGDPPAGTAVLGAVYDEPPVEGEWADLRLDGARLTARDAGLFAELLGLANWHRVAGFSPRTGVPTKPGRGGWVRHPEGFDQESSGEHVFPRTDSAVIMGVVDGRDRLLLARNQAWPERRVSVLAGFVEPGESFEMAVRREVQEEVGVVVGACEYLGSQPWPFPASVMVGFLARTVDDGDVVLQPDGEEIREARWWSREDLRRAAGTELLLPGRTSIARAIIEHWYGGRLEGDW</sequence>
<dbReference type="Gene3D" id="3.90.79.20">
    <property type="match status" value="1"/>
</dbReference>
<comment type="cofactor">
    <cofactor evidence="2">
        <name>Zn(2+)</name>
        <dbReference type="ChEBI" id="CHEBI:29105"/>
    </cofactor>
</comment>
<keyword evidence="5" id="KW-0479">Metal-binding</keyword>
<dbReference type="Pfam" id="PF00293">
    <property type="entry name" value="NUDIX"/>
    <property type="match status" value="1"/>
</dbReference>
<dbReference type="Proteomes" id="UP001500121">
    <property type="component" value="Unassembled WGS sequence"/>
</dbReference>
<name>A0ABP8YUQ8_9MICO</name>
<dbReference type="PANTHER" id="PTHR42904:SF6">
    <property type="entry name" value="NAD-CAPPED RNA HYDROLASE NUDT12"/>
    <property type="match status" value="1"/>
</dbReference>
<dbReference type="InterPro" id="IPR000086">
    <property type="entry name" value="NUDIX_hydrolase_dom"/>
</dbReference>
<dbReference type="InterPro" id="IPR050241">
    <property type="entry name" value="NAD-cap_RNA_hydrolase_NudC"/>
</dbReference>
<dbReference type="RefSeq" id="WP_345479253.1">
    <property type="nucleotide sequence ID" value="NZ_BAABLP010000001.1"/>
</dbReference>
<organism evidence="12 13">
    <name type="scientific">Amnibacterium soli</name>
    <dbReference type="NCBI Taxonomy" id="1282736"/>
    <lineage>
        <taxon>Bacteria</taxon>
        <taxon>Bacillati</taxon>
        <taxon>Actinomycetota</taxon>
        <taxon>Actinomycetes</taxon>
        <taxon>Micrococcales</taxon>
        <taxon>Microbacteriaceae</taxon>
        <taxon>Amnibacterium</taxon>
    </lineage>
</organism>
<evidence type="ECO:0000256" key="8">
    <source>
        <dbReference type="ARBA" id="ARBA00023027"/>
    </source>
</evidence>
<evidence type="ECO:0000256" key="9">
    <source>
        <dbReference type="ARBA" id="ARBA00023679"/>
    </source>
</evidence>
<evidence type="ECO:0000259" key="11">
    <source>
        <dbReference type="PROSITE" id="PS51462"/>
    </source>
</evidence>
<comment type="cofactor">
    <cofactor evidence="1">
        <name>Mg(2+)</name>
        <dbReference type="ChEBI" id="CHEBI:18420"/>
    </cofactor>
</comment>
<evidence type="ECO:0000256" key="4">
    <source>
        <dbReference type="ARBA" id="ARBA00012381"/>
    </source>
</evidence>
<evidence type="ECO:0000256" key="6">
    <source>
        <dbReference type="ARBA" id="ARBA00022801"/>
    </source>
</evidence>
<comment type="catalytic activity">
    <reaction evidence="9">
        <text>a 5'-end NAD(+)-phospho-ribonucleoside in mRNA + H2O = a 5'-end phospho-adenosine-phospho-ribonucleoside in mRNA + beta-nicotinamide D-ribonucleotide + 2 H(+)</text>
        <dbReference type="Rhea" id="RHEA:60876"/>
        <dbReference type="Rhea" id="RHEA-COMP:15698"/>
        <dbReference type="Rhea" id="RHEA-COMP:15719"/>
        <dbReference type="ChEBI" id="CHEBI:14649"/>
        <dbReference type="ChEBI" id="CHEBI:15377"/>
        <dbReference type="ChEBI" id="CHEBI:15378"/>
        <dbReference type="ChEBI" id="CHEBI:144029"/>
        <dbReference type="ChEBI" id="CHEBI:144051"/>
    </reaction>
    <physiologicalReaction direction="left-to-right" evidence="9">
        <dbReference type="Rhea" id="RHEA:60877"/>
    </physiologicalReaction>
</comment>
<dbReference type="SUPFAM" id="SSF55811">
    <property type="entry name" value="Nudix"/>
    <property type="match status" value="1"/>
</dbReference>